<keyword evidence="1" id="KW-1133">Transmembrane helix</keyword>
<dbReference type="EMBL" id="FONX01000011">
    <property type="protein sequence ID" value="SFF06930.1"/>
    <property type="molecule type" value="Genomic_DNA"/>
</dbReference>
<dbReference type="InterPro" id="IPR031044">
    <property type="entry name" value="Small_Trp_rich"/>
</dbReference>
<dbReference type="STRING" id="1177982.SAMN04489711_111125"/>
<reference evidence="3" key="1">
    <citation type="submission" date="2016-10" db="EMBL/GenBank/DDBJ databases">
        <authorList>
            <person name="Varghese N."/>
            <person name="Submissions S."/>
        </authorList>
    </citation>
    <scope>NUCLEOTIDE SEQUENCE [LARGE SCALE GENOMIC DNA]</scope>
    <source>
        <strain evidence="3">DSM 27981</strain>
    </source>
</reference>
<dbReference type="OrthoDB" id="8689816at2"/>
<keyword evidence="1" id="KW-0812">Transmembrane</keyword>
<protein>
    <submittedName>
        <fullName evidence="2">Small Trp-rich protein</fullName>
    </submittedName>
</protein>
<organism evidence="2 3">
    <name type="scientific">Paracidovorax wautersii</name>
    <dbReference type="NCBI Taxonomy" id="1177982"/>
    <lineage>
        <taxon>Bacteria</taxon>
        <taxon>Pseudomonadati</taxon>
        <taxon>Pseudomonadota</taxon>
        <taxon>Betaproteobacteria</taxon>
        <taxon>Burkholderiales</taxon>
        <taxon>Comamonadaceae</taxon>
        <taxon>Paracidovorax</taxon>
    </lineage>
</organism>
<dbReference type="Proteomes" id="UP000199119">
    <property type="component" value="Unassembled WGS sequence"/>
</dbReference>
<feature type="transmembrane region" description="Helical" evidence="1">
    <location>
        <begin position="25"/>
        <end position="42"/>
    </location>
</feature>
<evidence type="ECO:0000313" key="2">
    <source>
        <dbReference type="EMBL" id="SFF06930.1"/>
    </source>
</evidence>
<name>A0A1I2FQP4_9BURK</name>
<keyword evidence="1" id="KW-0472">Membrane</keyword>
<dbReference type="RefSeq" id="WP_092940362.1">
    <property type="nucleotide sequence ID" value="NZ_FONX01000011.1"/>
</dbReference>
<proteinExistence type="predicted"/>
<keyword evidence="3" id="KW-1185">Reference proteome</keyword>
<evidence type="ECO:0000256" key="1">
    <source>
        <dbReference type="SAM" id="Phobius"/>
    </source>
</evidence>
<accession>A0A1I2FQP4</accession>
<evidence type="ECO:0000313" key="3">
    <source>
        <dbReference type="Proteomes" id="UP000199119"/>
    </source>
</evidence>
<dbReference type="NCBIfam" id="TIGR04438">
    <property type="entry name" value="small_Trp_rich"/>
    <property type="match status" value="1"/>
</dbReference>
<gene>
    <name evidence="2" type="ORF">SAMN04489711_111125</name>
</gene>
<dbReference type="AlphaFoldDB" id="A0A1I2FQP4"/>
<sequence length="80" mass="9392">MYALGVGLLLVLLKSLEVGFVATWPWWWVLSPFAVALAWWAWADYSGRTARKAMQAMEQRKHKRLERQKNVLGIRPRKPR</sequence>